<name>H0HIW2_9HYPH</name>
<dbReference type="EMBL" id="AHAM01000004">
    <property type="protein sequence ID" value="EHK59343.1"/>
    <property type="molecule type" value="Genomic_DNA"/>
</dbReference>
<accession>H0HIW2</accession>
<dbReference type="Proteomes" id="UP000003250">
    <property type="component" value="Unassembled WGS sequence"/>
</dbReference>
<evidence type="ECO:0000313" key="1">
    <source>
        <dbReference type="EMBL" id="EHK59343.1"/>
    </source>
</evidence>
<gene>
    <name evidence="1" type="ORF">MAXJ12_00332</name>
</gene>
<dbReference type="AlphaFoldDB" id="H0HIW2"/>
<evidence type="ECO:0000313" key="2">
    <source>
        <dbReference type="Proteomes" id="UP000003250"/>
    </source>
</evidence>
<organism evidence="1 2">
    <name type="scientific">Mesorhizobium alhagi CCNWXJ12-2</name>
    <dbReference type="NCBI Taxonomy" id="1107882"/>
    <lineage>
        <taxon>Bacteria</taxon>
        <taxon>Pseudomonadati</taxon>
        <taxon>Pseudomonadota</taxon>
        <taxon>Alphaproteobacteria</taxon>
        <taxon>Hyphomicrobiales</taxon>
        <taxon>Phyllobacteriaceae</taxon>
        <taxon>Allomesorhizobium</taxon>
    </lineage>
</organism>
<sequence length="70" mass="7735">MVDPLIVAEFSQPDAFGPALVAPAQYMLRERRGRDNVVEFVAKRRMAGRGPIAGRQVLAIHRASALLFET</sequence>
<protein>
    <submittedName>
        <fullName evidence="1">Uncharacterized protein</fullName>
    </submittedName>
</protein>
<proteinExistence type="predicted"/>
<reference evidence="1 2" key="1">
    <citation type="journal article" date="2012" name="J. Bacteriol.">
        <title>Draft Genome Sequence of Mesorhizobium alhagi CCNWXJ12-2T, a Novel Salt-Resistant Species Isolated from the Desert of Northwestern China.</title>
        <authorList>
            <person name="Zhou M."/>
            <person name="Chen W."/>
            <person name="Chen H."/>
            <person name="Wei G."/>
        </authorList>
    </citation>
    <scope>NUCLEOTIDE SEQUENCE [LARGE SCALE GENOMIC DNA]</scope>
    <source>
        <strain evidence="1 2">CCNWXJ12-2</strain>
    </source>
</reference>
<keyword evidence="2" id="KW-1185">Reference proteome</keyword>